<name>A0A6C0F833_9ZZZZ</name>
<sequence>MITFGVELELCVNLPIKKFVNLLQSQQINITFSHSKTVSKNWTVMKDDSVLCSGKNRFGVSLKNIESTATNHTLKAMYPIEIVSPVLITYKSLSNFLTKLHRLNAIYTINQTQGFHIHLSNKYLQLPLIANVSFGTQWVAAFCVNWVVFEKLILSRHHPNRLSTPHARSLMDNLKYNNKIKEFNNLDLCNNTITLNYLISLFNPTRKNYGSTKIYPKGKYHNINLSNGRNSVVNLTNLQLNKVNRKGTIEIRSHEGTVNKQKIMSFVRFMKKFFIASYNPALNTFVDARVIVKEVTGYDFTKCDIHDLSKALDYYIT</sequence>
<evidence type="ECO:0000313" key="1">
    <source>
        <dbReference type="EMBL" id="QHT37011.1"/>
    </source>
</evidence>
<dbReference type="PANTHER" id="PTHR36847:SF1">
    <property type="entry name" value="AMIDOLIGASE ENZYME"/>
    <property type="match status" value="1"/>
</dbReference>
<accession>A0A6C0F833</accession>
<dbReference type="InterPro" id="IPR022025">
    <property type="entry name" value="Amidoligase_2"/>
</dbReference>
<dbReference type="EMBL" id="MN738789">
    <property type="protein sequence ID" value="QHT37011.1"/>
    <property type="molecule type" value="Genomic_DNA"/>
</dbReference>
<evidence type="ECO:0008006" key="2">
    <source>
        <dbReference type="Google" id="ProtNLM"/>
    </source>
</evidence>
<proteinExistence type="predicted"/>
<protein>
    <recommendedName>
        <fullName evidence="2">Amidoligase enzyme</fullName>
    </recommendedName>
</protein>
<dbReference type="PANTHER" id="PTHR36847">
    <property type="entry name" value="AMIDOLIGASE ENZYME"/>
    <property type="match status" value="1"/>
</dbReference>
<dbReference type="AlphaFoldDB" id="A0A6C0F833"/>
<organism evidence="1">
    <name type="scientific">viral metagenome</name>
    <dbReference type="NCBI Taxonomy" id="1070528"/>
    <lineage>
        <taxon>unclassified sequences</taxon>
        <taxon>metagenomes</taxon>
        <taxon>organismal metagenomes</taxon>
    </lineage>
</organism>
<dbReference type="Pfam" id="PF12224">
    <property type="entry name" value="Amidoligase_2"/>
    <property type="match status" value="1"/>
</dbReference>
<reference evidence="1" key="1">
    <citation type="journal article" date="2020" name="Nature">
        <title>Giant virus diversity and host interactions through global metagenomics.</title>
        <authorList>
            <person name="Schulz F."/>
            <person name="Roux S."/>
            <person name="Paez-Espino D."/>
            <person name="Jungbluth S."/>
            <person name="Walsh D.A."/>
            <person name="Denef V.J."/>
            <person name="McMahon K.D."/>
            <person name="Konstantinidis K.T."/>
            <person name="Eloe-Fadrosh E.A."/>
            <person name="Kyrpides N.C."/>
            <person name="Woyke T."/>
        </authorList>
    </citation>
    <scope>NUCLEOTIDE SEQUENCE</scope>
    <source>
        <strain evidence="1">GVMAG-S-ERX555967-131</strain>
    </source>
</reference>